<gene>
    <name evidence="11" type="ORF">QQF64_010079</name>
</gene>
<dbReference type="PROSITE" id="PS51148">
    <property type="entry name" value="AXH"/>
    <property type="match status" value="1"/>
</dbReference>
<organism evidence="11 12">
    <name type="scientific">Cirrhinus molitorella</name>
    <name type="common">mud carp</name>
    <dbReference type="NCBI Taxonomy" id="172907"/>
    <lineage>
        <taxon>Eukaryota</taxon>
        <taxon>Metazoa</taxon>
        <taxon>Chordata</taxon>
        <taxon>Craniata</taxon>
        <taxon>Vertebrata</taxon>
        <taxon>Euteleostomi</taxon>
        <taxon>Actinopterygii</taxon>
        <taxon>Neopterygii</taxon>
        <taxon>Teleostei</taxon>
        <taxon>Ostariophysi</taxon>
        <taxon>Cypriniformes</taxon>
        <taxon>Cyprinidae</taxon>
        <taxon>Labeoninae</taxon>
        <taxon>Labeonini</taxon>
        <taxon>Cirrhinus</taxon>
    </lineage>
</organism>
<keyword evidence="4" id="KW-0597">Phosphoprotein</keyword>
<keyword evidence="12" id="KW-1185">Reference proteome</keyword>
<accession>A0ABR3M2Y7</accession>
<dbReference type="InterPro" id="IPR020997">
    <property type="entry name" value="Ataxin-1_N"/>
</dbReference>
<comment type="subcellular location">
    <subcellularLocation>
        <location evidence="1">Nucleus</location>
    </subcellularLocation>
</comment>
<feature type="compositionally biased region" description="Polar residues" evidence="9">
    <location>
        <begin position="826"/>
        <end position="839"/>
    </location>
</feature>
<dbReference type="InterPro" id="IPR043404">
    <property type="entry name" value="ATAXIN1-like"/>
</dbReference>
<reference evidence="11 12" key="1">
    <citation type="submission" date="2023-09" db="EMBL/GenBank/DDBJ databases">
        <authorList>
            <person name="Wang M."/>
        </authorList>
    </citation>
    <scope>NUCLEOTIDE SEQUENCE [LARGE SCALE GENOMIC DNA]</scope>
    <source>
        <strain evidence="11">GT-2023</strain>
        <tissue evidence="11">Liver</tissue>
    </source>
</reference>
<comment type="similarity">
    <text evidence="2">Belongs to the ATXN1 family.</text>
</comment>
<keyword evidence="3" id="KW-0678">Repressor</keyword>
<feature type="region of interest" description="Disordered" evidence="9">
    <location>
        <begin position="56"/>
        <end position="81"/>
    </location>
</feature>
<evidence type="ECO:0000256" key="5">
    <source>
        <dbReference type="ARBA" id="ARBA00023015"/>
    </source>
</evidence>
<dbReference type="Proteomes" id="UP001558613">
    <property type="component" value="Unassembled WGS sequence"/>
</dbReference>
<dbReference type="Pfam" id="PF08517">
    <property type="entry name" value="AXH"/>
    <property type="match status" value="1"/>
</dbReference>
<dbReference type="InterPro" id="IPR036096">
    <property type="entry name" value="Ataxin_AXH_dom_sf"/>
</dbReference>
<evidence type="ECO:0000259" key="10">
    <source>
        <dbReference type="PROSITE" id="PS51148"/>
    </source>
</evidence>
<evidence type="ECO:0000256" key="1">
    <source>
        <dbReference type="ARBA" id="ARBA00004123"/>
    </source>
</evidence>
<evidence type="ECO:0000256" key="9">
    <source>
        <dbReference type="SAM" id="MobiDB-lite"/>
    </source>
</evidence>
<keyword evidence="7" id="KW-0804">Transcription</keyword>
<dbReference type="SMART" id="SM00536">
    <property type="entry name" value="AXH"/>
    <property type="match status" value="1"/>
</dbReference>
<evidence type="ECO:0000256" key="7">
    <source>
        <dbReference type="ARBA" id="ARBA00023163"/>
    </source>
</evidence>
<evidence type="ECO:0000256" key="6">
    <source>
        <dbReference type="ARBA" id="ARBA00023125"/>
    </source>
</evidence>
<dbReference type="PANTHER" id="PTHR13392">
    <property type="entry name" value="ATAXIN 1"/>
    <property type="match status" value="1"/>
</dbReference>
<evidence type="ECO:0000256" key="3">
    <source>
        <dbReference type="ARBA" id="ARBA00022491"/>
    </source>
</evidence>
<dbReference type="InterPro" id="IPR003652">
    <property type="entry name" value="Ataxin_AXH_dom"/>
</dbReference>
<feature type="region of interest" description="Disordered" evidence="9">
    <location>
        <begin position="539"/>
        <end position="558"/>
    </location>
</feature>
<dbReference type="PANTHER" id="PTHR13392:SF5">
    <property type="entry name" value="ATAXIN-1"/>
    <property type="match status" value="1"/>
</dbReference>
<dbReference type="EMBL" id="JAYMGO010000016">
    <property type="protein sequence ID" value="KAL1259502.1"/>
    <property type="molecule type" value="Genomic_DNA"/>
</dbReference>
<feature type="domain" description="AXH" evidence="10">
    <location>
        <begin position="553"/>
        <end position="684"/>
    </location>
</feature>
<comment type="caution">
    <text evidence="11">The sequence shown here is derived from an EMBL/GenBank/DDBJ whole genome shotgun (WGS) entry which is preliminary data.</text>
</comment>
<evidence type="ECO:0000313" key="12">
    <source>
        <dbReference type="Proteomes" id="UP001558613"/>
    </source>
</evidence>
<feature type="region of interest" description="Disordered" evidence="9">
    <location>
        <begin position="826"/>
        <end position="851"/>
    </location>
</feature>
<evidence type="ECO:0000256" key="8">
    <source>
        <dbReference type="ARBA" id="ARBA00023242"/>
    </source>
</evidence>
<keyword evidence="6" id="KW-0238">DNA-binding</keyword>
<proteinExistence type="inferred from homology"/>
<keyword evidence="8" id="KW-0539">Nucleus</keyword>
<keyword evidence="5" id="KW-0805">Transcription regulation</keyword>
<dbReference type="SUPFAM" id="SSF102031">
    <property type="entry name" value="AXH domain"/>
    <property type="match status" value="1"/>
</dbReference>
<evidence type="ECO:0000256" key="2">
    <source>
        <dbReference type="ARBA" id="ARBA00007348"/>
    </source>
</evidence>
<evidence type="ECO:0000256" key="4">
    <source>
        <dbReference type="ARBA" id="ARBA00022553"/>
    </source>
</evidence>
<evidence type="ECO:0000313" key="11">
    <source>
        <dbReference type="EMBL" id="KAL1259502.1"/>
    </source>
</evidence>
<sequence length="851" mass="90504">MKSNQERCNECLPPKKREILALEEKQVLVSAAVSESQSGENLAWLASVATMASMAHIPNNAGPSQSNSAEPDSPPPSNKALTVVTEYPPTTTSAGFSFSSNSSTYRGVFSGPTVLTANPAVLSTSIPQTIGSVQYTQLPHNLQLIGPYTSYISSQIVPSTNSPTQPRRTPQEVLATTAVISQASSLDSQNHHVISSIPNVSHSQCIQVESAPLGLTVSSPSAQLPIQIHPHSAVLAPHALALTPSQVVLHYTDGFIAKQPDSHPREMQNGTLGEIAVVKHSTAKGNSSQPEGDQSHKQNHNLGLQTQAQVLLPADYSTHDRTGLQTSLMLVSSSHLAANSNSELQSILGKDHSSLHLAERGGICIGKPMSRVSALSSSDSQVSPASTISPHTLLQAPHNTPQQELSTSLYSATQLPIIGYITSASGGPQQAVTGYQSNLPQHVVISGNPSLLIPVSATNINPTTAEPEVTRCSVIPSVANASTALPQTFINTSPPAAAASVLPNGKDITISDGGHASCVVPSPTQIQLPVLSASVVGSPVSVTPPTSTSPHSSPSSPSAGLPPFFMKGSIIQLADGELKRVEDLRTEDFVQSAEVSGELKIDSSTVERIECSRTPNAVIIQFSVGENKAQVCVEVLVEYPFFVFGQGWSSCCPDRTTQLLALSCAKLSVGDVCISLTLKGLKDSIQKKDHFSDSVTKHNHTLKPAKNNGPIEERPTQLEDLKKGHKMTSGVENSTGTLVETSNPRNVLTLLENGGINPQTRVNLQNQAEKTYTLSVERAVSRKRRWSAPEKGEMLRSQEEPQVLPKFSFLPHQLKVSIEGRSSTENAFASTTETQNTFPITAMDSKRDKEE</sequence>
<name>A0ABR3M2Y7_9TELE</name>
<feature type="compositionally biased region" description="Polar residues" evidence="9">
    <location>
        <begin position="61"/>
        <end position="70"/>
    </location>
</feature>
<dbReference type="Pfam" id="PF12547">
    <property type="entry name" value="ATXN-1_C"/>
    <property type="match status" value="1"/>
</dbReference>
<protein>
    <recommendedName>
        <fullName evidence="10">AXH domain-containing protein</fullName>
    </recommendedName>
</protein>